<accession>K3W9C1</accession>
<dbReference type="AlphaFoldDB" id="K3W9C1"/>
<reference evidence="5" key="3">
    <citation type="submission" date="2015-02" db="UniProtKB">
        <authorList>
            <consortium name="EnsemblProtists"/>
        </authorList>
    </citation>
    <scope>IDENTIFICATION</scope>
    <source>
        <strain evidence="5">DAOM BR144</strain>
    </source>
</reference>
<evidence type="ECO:0000259" key="4">
    <source>
        <dbReference type="PROSITE" id="PS50056"/>
    </source>
</evidence>
<dbReference type="SMART" id="SM00195">
    <property type="entry name" value="DSPc"/>
    <property type="match status" value="1"/>
</dbReference>
<dbReference type="PROSITE" id="PS50054">
    <property type="entry name" value="TYR_PHOSPHATASE_DUAL"/>
    <property type="match status" value="1"/>
</dbReference>
<keyword evidence="6" id="KW-1185">Reference proteome</keyword>
<dbReference type="OMA" id="ICWIAYS"/>
<dbReference type="InterPro" id="IPR029021">
    <property type="entry name" value="Prot-tyrosine_phosphatase-like"/>
</dbReference>
<dbReference type="FunFam" id="3.90.190.10:FF:000157">
    <property type="entry name" value="Protein-tyrosine phosphatase"/>
    <property type="match status" value="1"/>
</dbReference>
<evidence type="ECO:0000256" key="2">
    <source>
        <dbReference type="ARBA" id="ARBA00022912"/>
    </source>
</evidence>
<dbReference type="EMBL" id="GL376626">
    <property type="status" value="NOT_ANNOTATED_CDS"/>
    <property type="molecule type" value="Genomic_DNA"/>
</dbReference>
<dbReference type="GO" id="GO:0004721">
    <property type="term" value="F:phosphoprotein phosphatase activity"/>
    <property type="evidence" value="ECO:0007669"/>
    <property type="project" value="UniProtKB-KW"/>
</dbReference>
<dbReference type="InParanoid" id="K3W9C1"/>
<dbReference type="InterPro" id="IPR016130">
    <property type="entry name" value="Tyr_Pase_AS"/>
</dbReference>
<organism evidence="5 6">
    <name type="scientific">Globisporangium ultimum (strain ATCC 200006 / CBS 805.95 / DAOM BR144)</name>
    <name type="common">Pythium ultimum</name>
    <dbReference type="NCBI Taxonomy" id="431595"/>
    <lineage>
        <taxon>Eukaryota</taxon>
        <taxon>Sar</taxon>
        <taxon>Stramenopiles</taxon>
        <taxon>Oomycota</taxon>
        <taxon>Peronosporomycetes</taxon>
        <taxon>Pythiales</taxon>
        <taxon>Pythiaceae</taxon>
        <taxon>Globisporangium</taxon>
    </lineage>
</organism>
<evidence type="ECO:0000256" key="1">
    <source>
        <dbReference type="ARBA" id="ARBA00022801"/>
    </source>
</evidence>
<dbReference type="SUPFAM" id="SSF52799">
    <property type="entry name" value="(Phosphotyrosine protein) phosphatases II"/>
    <property type="match status" value="1"/>
</dbReference>
<sequence length="236" mass="26615">MGNMLAALASAPHRAATSEGLMQPWWVSPLASWRVWVLSLVLVYAAFQKHLLPDPVARVAGRVYFYPTWPLTYLARRKNYWSLVDSHVFLGAAPMSFMGHVQALHTRGVRAVINLCDEYSGPLLQYKKLHIAQLHLPTIDHTEPSLEDIETAIAFIKEKKESGVRVYVHCKGGNGRSAAIVFCWLLYARNMTLLEAQEYISEKRSVRKKLYTQPYIVAYYNKLQAAATAAHGNKAT</sequence>
<name>K3W9C1_GLOUD</name>
<evidence type="ECO:0000259" key="3">
    <source>
        <dbReference type="PROSITE" id="PS50054"/>
    </source>
</evidence>
<feature type="domain" description="Tyrosine-protein phosphatase" evidence="3">
    <location>
        <begin position="80"/>
        <end position="229"/>
    </location>
</feature>
<dbReference type="PANTHER" id="PTHR46274">
    <property type="entry name" value="PHOSPHATIDYLINOSITOL PHOSPHATASE"/>
    <property type="match status" value="1"/>
</dbReference>
<reference evidence="6" key="1">
    <citation type="journal article" date="2010" name="Genome Biol.">
        <title>Genome sequence of the necrotrophic plant pathogen Pythium ultimum reveals original pathogenicity mechanisms and effector repertoire.</title>
        <authorList>
            <person name="Levesque C.A."/>
            <person name="Brouwer H."/>
            <person name="Cano L."/>
            <person name="Hamilton J.P."/>
            <person name="Holt C."/>
            <person name="Huitema E."/>
            <person name="Raffaele S."/>
            <person name="Robideau G.P."/>
            <person name="Thines M."/>
            <person name="Win J."/>
            <person name="Zerillo M.M."/>
            <person name="Beakes G.W."/>
            <person name="Boore J.L."/>
            <person name="Busam D."/>
            <person name="Dumas B."/>
            <person name="Ferriera S."/>
            <person name="Fuerstenberg S.I."/>
            <person name="Gachon C.M."/>
            <person name="Gaulin E."/>
            <person name="Govers F."/>
            <person name="Grenville-Briggs L."/>
            <person name="Horner N."/>
            <person name="Hostetler J."/>
            <person name="Jiang R.H."/>
            <person name="Johnson J."/>
            <person name="Krajaejun T."/>
            <person name="Lin H."/>
            <person name="Meijer H.J."/>
            <person name="Moore B."/>
            <person name="Morris P."/>
            <person name="Phuntmart V."/>
            <person name="Puiu D."/>
            <person name="Shetty J."/>
            <person name="Stajich J.E."/>
            <person name="Tripathy S."/>
            <person name="Wawra S."/>
            <person name="van West P."/>
            <person name="Whitty B.R."/>
            <person name="Coutinho P.M."/>
            <person name="Henrissat B."/>
            <person name="Martin F."/>
            <person name="Thomas P.D."/>
            <person name="Tyler B.M."/>
            <person name="De Vries R.P."/>
            <person name="Kamoun S."/>
            <person name="Yandell M."/>
            <person name="Tisserat N."/>
            <person name="Buell C.R."/>
        </authorList>
    </citation>
    <scope>NUCLEOTIDE SEQUENCE</scope>
    <source>
        <strain evidence="6">DAOM:BR144</strain>
    </source>
</reference>
<reference evidence="6" key="2">
    <citation type="submission" date="2010-04" db="EMBL/GenBank/DDBJ databases">
        <authorList>
            <person name="Buell R."/>
            <person name="Hamilton J."/>
            <person name="Hostetler J."/>
        </authorList>
    </citation>
    <scope>NUCLEOTIDE SEQUENCE [LARGE SCALE GENOMIC DNA]</scope>
    <source>
        <strain evidence="6">DAOM:BR144</strain>
    </source>
</reference>
<keyword evidence="2" id="KW-0904">Protein phosphatase</keyword>
<dbReference type="InterPro" id="IPR000340">
    <property type="entry name" value="Dual-sp_phosphatase_cat-dom"/>
</dbReference>
<dbReference type="VEuPathDB" id="FungiDB:PYU1_G001562"/>
<protein>
    <submittedName>
        <fullName evidence="5">Uncharacterized protein</fullName>
    </submittedName>
</protein>
<dbReference type="PROSITE" id="PS50056">
    <property type="entry name" value="TYR_PHOSPHATASE_2"/>
    <property type="match status" value="1"/>
</dbReference>
<feature type="domain" description="Tyrosine specific protein phosphatases" evidence="4">
    <location>
        <begin position="147"/>
        <end position="204"/>
    </location>
</feature>
<proteinExistence type="predicted"/>
<dbReference type="Gene3D" id="3.90.190.10">
    <property type="entry name" value="Protein tyrosine phosphatase superfamily"/>
    <property type="match status" value="1"/>
</dbReference>
<keyword evidence="1" id="KW-0378">Hydrolase</keyword>
<dbReference type="InterPro" id="IPR000387">
    <property type="entry name" value="Tyr_Pase_dom"/>
</dbReference>
<dbReference type="HOGENOM" id="CLU_047330_2_0_1"/>
<dbReference type="Proteomes" id="UP000019132">
    <property type="component" value="Unassembled WGS sequence"/>
</dbReference>
<dbReference type="Pfam" id="PF00782">
    <property type="entry name" value="DSPc"/>
    <property type="match status" value="1"/>
</dbReference>
<dbReference type="PANTHER" id="PTHR46274:SF6">
    <property type="entry name" value="TYR_PHOSPHATASE_2 DOMAIN-CONTAINING PROTEIN"/>
    <property type="match status" value="1"/>
</dbReference>
<dbReference type="eggNOG" id="KOG1719">
    <property type="taxonomic scope" value="Eukaryota"/>
</dbReference>
<dbReference type="EnsemblProtists" id="PYU1_T001562">
    <property type="protein sequence ID" value="PYU1_T001562"/>
    <property type="gene ID" value="PYU1_G001562"/>
</dbReference>
<evidence type="ECO:0000313" key="5">
    <source>
        <dbReference type="EnsemblProtists" id="PYU1_T001562"/>
    </source>
</evidence>
<evidence type="ECO:0000313" key="6">
    <source>
        <dbReference type="Proteomes" id="UP000019132"/>
    </source>
</evidence>
<dbReference type="PROSITE" id="PS00383">
    <property type="entry name" value="TYR_PHOSPHATASE_1"/>
    <property type="match status" value="1"/>
</dbReference>
<dbReference type="InterPro" id="IPR020422">
    <property type="entry name" value="TYR_PHOSPHATASE_DUAL_dom"/>
</dbReference>